<gene>
    <name evidence="9" type="ORF">FBUS_04431</name>
</gene>
<feature type="region of interest" description="Disordered" evidence="7">
    <location>
        <begin position="783"/>
        <end position="805"/>
    </location>
</feature>
<reference evidence="9" key="1">
    <citation type="submission" date="2019-05" db="EMBL/GenBank/DDBJ databases">
        <title>Annotation for the trematode Fasciolopsis buski.</title>
        <authorList>
            <person name="Choi Y.-J."/>
        </authorList>
    </citation>
    <scope>NUCLEOTIDE SEQUENCE</scope>
    <source>
        <strain evidence="9">HT</strain>
        <tissue evidence="9">Whole worm</tissue>
    </source>
</reference>
<evidence type="ECO:0000256" key="7">
    <source>
        <dbReference type="SAM" id="MobiDB-lite"/>
    </source>
</evidence>
<dbReference type="InterPro" id="IPR050108">
    <property type="entry name" value="CDK"/>
</dbReference>
<feature type="compositionally biased region" description="Basic and acidic residues" evidence="7">
    <location>
        <begin position="317"/>
        <end position="327"/>
    </location>
</feature>
<organism evidence="9 10">
    <name type="scientific">Fasciolopsis buskii</name>
    <dbReference type="NCBI Taxonomy" id="27845"/>
    <lineage>
        <taxon>Eukaryota</taxon>
        <taxon>Metazoa</taxon>
        <taxon>Spiralia</taxon>
        <taxon>Lophotrochozoa</taxon>
        <taxon>Platyhelminthes</taxon>
        <taxon>Trematoda</taxon>
        <taxon>Digenea</taxon>
        <taxon>Plagiorchiida</taxon>
        <taxon>Echinostomata</taxon>
        <taxon>Echinostomatoidea</taxon>
        <taxon>Fasciolidae</taxon>
        <taxon>Fasciolopsis</taxon>
    </lineage>
</organism>
<feature type="compositionally biased region" description="Polar residues" evidence="7">
    <location>
        <begin position="409"/>
        <end position="419"/>
    </location>
</feature>
<dbReference type="InterPro" id="IPR008271">
    <property type="entry name" value="Ser/Thr_kinase_AS"/>
</dbReference>
<keyword evidence="5 9" id="KW-0418">Kinase</keyword>
<feature type="compositionally biased region" description="Low complexity" evidence="7">
    <location>
        <begin position="574"/>
        <end position="592"/>
    </location>
</feature>
<dbReference type="Proteomes" id="UP000728185">
    <property type="component" value="Unassembled WGS sequence"/>
</dbReference>
<dbReference type="FunFam" id="1.10.510.10:FF:000624">
    <property type="entry name" value="Mitogen-activated protein kinase"/>
    <property type="match status" value="1"/>
</dbReference>
<feature type="compositionally biased region" description="Acidic residues" evidence="7">
    <location>
        <begin position="328"/>
        <end position="344"/>
    </location>
</feature>
<dbReference type="GO" id="GO:0005829">
    <property type="term" value="C:cytosol"/>
    <property type="evidence" value="ECO:0007669"/>
    <property type="project" value="TreeGrafter"/>
</dbReference>
<feature type="compositionally biased region" description="Polar residues" evidence="7">
    <location>
        <begin position="613"/>
        <end position="626"/>
    </location>
</feature>
<proteinExistence type="inferred from homology"/>
<protein>
    <submittedName>
        <fullName evidence="9">Cyclin-dependent kinase 14</fullName>
    </submittedName>
</protein>
<keyword evidence="2" id="KW-0723">Serine/threonine-protein kinase</keyword>
<evidence type="ECO:0000256" key="4">
    <source>
        <dbReference type="ARBA" id="ARBA00022741"/>
    </source>
</evidence>
<evidence type="ECO:0000256" key="3">
    <source>
        <dbReference type="ARBA" id="ARBA00022679"/>
    </source>
</evidence>
<evidence type="ECO:0000259" key="8">
    <source>
        <dbReference type="PROSITE" id="PS50011"/>
    </source>
</evidence>
<dbReference type="GO" id="GO:0005634">
    <property type="term" value="C:nucleus"/>
    <property type="evidence" value="ECO:0007669"/>
    <property type="project" value="TreeGrafter"/>
</dbReference>
<evidence type="ECO:0000313" key="10">
    <source>
        <dbReference type="Proteomes" id="UP000728185"/>
    </source>
</evidence>
<dbReference type="InterPro" id="IPR000719">
    <property type="entry name" value="Prot_kinase_dom"/>
</dbReference>
<feature type="compositionally biased region" description="Low complexity" evidence="7">
    <location>
        <begin position="388"/>
        <end position="397"/>
    </location>
</feature>
<feature type="compositionally biased region" description="Low complexity" evidence="7">
    <location>
        <begin position="464"/>
        <end position="473"/>
    </location>
</feature>
<feature type="domain" description="Protein kinase" evidence="8">
    <location>
        <begin position="1"/>
        <end position="254"/>
    </location>
</feature>
<dbReference type="EMBL" id="LUCM01009596">
    <property type="protein sequence ID" value="KAA0186716.1"/>
    <property type="molecule type" value="Genomic_DNA"/>
</dbReference>
<dbReference type="OrthoDB" id="6275507at2759"/>
<comment type="similarity">
    <text evidence="1">Belongs to the protein kinase superfamily. CMGC Ser/Thr protein kinase family. CDC2/CDKX subfamily.</text>
</comment>
<sequence length="997" mass="107794">MKQNFSESLVQTSGDMRSTAFKVCKLFLYQLLRGLAYCHDRHILHRDLKPQNLLISGSGELKLADFGLARAKSVPSRTYSHEVVTLWYRPPDVLLGSTSYTASLDIWGVGCIFTEMISGVATFPGSKDSVDQLDKIFRIMGTPSEATWRGVSKLPKYKSLLGHLDESPEHHSAPKTSQNEECRPVADRHSSHHESKSESVGKTRRLQWYPSRPLHRVIPRLHRAPHSESLAVQLLQLPPSKRISARAAMRAPYFSTALPTAQLACLPDTTSIFEIPTIRMISETSDKNPKGEYSKLFGRPYNQNLRHSRSQYDDTEYTERSRDTRTEVDDEEEDEEGDGLDEDSGSFSRRTCGEGNESVHGEVHGRWHRVGPLHENSRNSSKPFVPCSSSMTMSSDMPPADVQPDYNHKSQGSTKSVMSTIGDPSPTASTNSTFQTTSNAPGPSPAHVAQTPSFHTVFGGTGASGNTSSGFTSPLSGQTPARVAPNTMLAAYQPYLCYMCAYLMPSGTGISTPAGNCWPRALVPPTYANADPRLCSMYQSMLSGDGPPTTVMETSIGESAADTLKRPVSNGPEGSTASAAGHTSTQSSSSHSKVMHDSHDNAIGTEKPKVSEASFTSGPSSESASGTEKPAYPSTYQEVAQWMHSVTAHSHSMSPAACYGLNVSGSGTAVPTDGPSPQWMVFLPYQAGSTTDPALMAHASGFWPQYPLTDSGSKTGNIPHYYSPLTQNQVFPSNAFVRYPVDATGDHMCDEAAVGSRYRWPTSTVSKDGYPCGNIHTVDRSSMTHTYRPSPLAQQPEAREASAKKRPASACNMQYPSSQMSHSSYGSISGYSDHGIHDNISPEHVLCKPSGHVKSSVMMPPHPSWFPPDDVIPKLRVNRSLSFTSPEMLQLDPGTIPSKNASNKLIPGPYQRLPRSHAYYPANHFCSLSAAATAADCLPTSTVPYSADCQDGTYGTNSDTVSPGTDSLPAPPPAFFCSHTGNSSNGNGQVGISPTNK</sequence>
<dbReference type="SUPFAM" id="SSF56112">
    <property type="entry name" value="Protein kinase-like (PK-like)"/>
    <property type="match status" value="1"/>
</dbReference>
<dbReference type="AlphaFoldDB" id="A0A8E0VDL1"/>
<dbReference type="GO" id="GO:0005524">
    <property type="term" value="F:ATP binding"/>
    <property type="evidence" value="ECO:0007669"/>
    <property type="project" value="UniProtKB-KW"/>
</dbReference>
<dbReference type="SMART" id="SM00220">
    <property type="entry name" value="S_TKc"/>
    <property type="match status" value="1"/>
</dbReference>
<feature type="compositionally biased region" description="Basic and acidic residues" evidence="7">
    <location>
        <begin position="284"/>
        <end position="293"/>
    </location>
</feature>
<feature type="region of interest" description="Disordered" evidence="7">
    <location>
        <begin position="284"/>
        <end position="477"/>
    </location>
</feature>
<feature type="compositionally biased region" description="Basic and acidic residues" evidence="7">
    <location>
        <begin position="594"/>
        <end position="610"/>
    </location>
</feature>
<evidence type="ECO:0000256" key="1">
    <source>
        <dbReference type="ARBA" id="ARBA00006485"/>
    </source>
</evidence>
<evidence type="ECO:0000256" key="5">
    <source>
        <dbReference type="ARBA" id="ARBA00022777"/>
    </source>
</evidence>
<dbReference type="PROSITE" id="PS50011">
    <property type="entry name" value="PROTEIN_KINASE_DOM"/>
    <property type="match status" value="1"/>
</dbReference>
<evidence type="ECO:0000256" key="6">
    <source>
        <dbReference type="ARBA" id="ARBA00022840"/>
    </source>
</evidence>
<dbReference type="PANTHER" id="PTHR24056">
    <property type="entry name" value="CELL DIVISION PROTEIN KINASE"/>
    <property type="match status" value="1"/>
</dbReference>
<dbReference type="GO" id="GO:0004693">
    <property type="term" value="F:cyclin-dependent protein serine/threonine kinase activity"/>
    <property type="evidence" value="ECO:0007669"/>
    <property type="project" value="TreeGrafter"/>
</dbReference>
<keyword evidence="6" id="KW-0067">ATP-binding</keyword>
<evidence type="ECO:0000313" key="9">
    <source>
        <dbReference type="EMBL" id="KAA0186716.1"/>
    </source>
</evidence>
<dbReference type="GO" id="GO:0030332">
    <property type="term" value="F:cyclin binding"/>
    <property type="evidence" value="ECO:0007669"/>
    <property type="project" value="TreeGrafter"/>
</dbReference>
<feature type="region of interest" description="Disordered" evidence="7">
    <location>
        <begin position="560"/>
        <end position="631"/>
    </location>
</feature>
<feature type="region of interest" description="Disordered" evidence="7">
    <location>
        <begin position="164"/>
        <end position="205"/>
    </location>
</feature>
<keyword evidence="3" id="KW-0808">Transferase</keyword>
<feature type="compositionally biased region" description="Polar residues" evidence="7">
    <location>
        <begin position="426"/>
        <end position="441"/>
    </location>
</feature>
<evidence type="ECO:0000256" key="2">
    <source>
        <dbReference type="ARBA" id="ARBA00022527"/>
    </source>
</evidence>
<keyword evidence="4" id="KW-0547">Nucleotide-binding</keyword>
<comment type="caution">
    <text evidence="9">The sequence shown here is derived from an EMBL/GenBank/DDBJ whole genome shotgun (WGS) entry which is preliminary data.</text>
</comment>
<dbReference type="InterPro" id="IPR011009">
    <property type="entry name" value="Kinase-like_dom_sf"/>
</dbReference>
<dbReference type="PANTHER" id="PTHR24056:SF189">
    <property type="entry name" value="PROTEIN KINASE DOMAIN-CONTAINING PROTEIN"/>
    <property type="match status" value="1"/>
</dbReference>
<dbReference type="PROSITE" id="PS00108">
    <property type="entry name" value="PROTEIN_KINASE_ST"/>
    <property type="match status" value="1"/>
</dbReference>
<dbReference type="Pfam" id="PF00069">
    <property type="entry name" value="Pkinase"/>
    <property type="match status" value="1"/>
</dbReference>
<name>A0A8E0VDL1_9TREM</name>
<keyword evidence="10" id="KW-1185">Reference proteome</keyword>
<accession>A0A8E0VDL1</accession>
<dbReference type="Gene3D" id="1.10.510.10">
    <property type="entry name" value="Transferase(Phosphotransferase) domain 1"/>
    <property type="match status" value="1"/>
</dbReference>
<feature type="compositionally biased region" description="Basic and acidic residues" evidence="7">
    <location>
        <begin position="164"/>
        <end position="201"/>
    </location>
</feature>